<gene>
    <name evidence="5" type="ORF">A7E78_09690</name>
</gene>
<proteinExistence type="predicted"/>
<keyword evidence="6" id="KW-1185">Reference proteome</keyword>
<dbReference type="PANTHER" id="PTHR11079">
    <property type="entry name" value="CYTOSINE DEAMINASE FAMILY MEMBER"/>
    <property type="match status" value="1"/>
</dbReference>
<protein>
    <submittedName>
        <fullName evidence="5">tRNA-specific adenosine deaminase</fullName>
    </submittedName>
</protein>
<dbReference type="PROSITE" id="PS51747">
    <property type="entry name" value="CYT_DCMP_DEAMINASES_2"/>
    <property type="match status" value="1"/>
</dbReference>
<keyword evidence="1" id="KW-0479">Metal-binding</keyword>
<dbReference type="CDD" id="cd01285">
    <property type="entry name" value="nucleoside_deaminase"/>
    <property type="match status" value="1"/>
</dbReference>
<feature type="chain" id="PRO_5012363035" evidence="3">
    <location>
        <begin position="23"/>
        <end position="216"/>
    </location>
</feature>
<dbReference type="PANTHER" id="PTHR11079:SF162">
    <property type="entry name" value="RIBOFLAVIN BIOSYNTHESIS PROTEIN PYRD, CHLOROPLASTIC"/>
    <property type="match status" value="1"/>
</dbReference>
<evidence type="ECO:0000256" key="2">
    <source>
        <dbReference type="ARBA" id="ARBA00022833"/>
    </source>
</evidence>
<dbReference type="InterPro" id="IPR002125">
    <property type="entry name" value="CMP_dCMP_dom"/>
</dbReference>
<dbReference type="STRING" id="1842532.A7E78_09690"/>
<dbReference type="PROSITE" id="PS00903">
    <property type="entry name" value="CYT_DCMP_DEAMINASES_1"/>
    <property type="match status" value="1"/>
</dbReference>
<sequence>MQKVLLVSFLFSALLLAGGGLADEPPLQQSIAELEARIVAYVPDKRFRDDVFGLVVVKDAIVSLKAGSGGIGACLVDGKTGEVVERGRNRQYSPYFRSDMHAEMDLLNRYEDRLQKKGGGKSNNDPRRCGDLILFTSTEPCPMCLTRIINSGIQRMYWINSDADGGMAQRLDQMPPFWQRFAAGRDFRQAECSPKLRRIAEDLFRHSVRSFVGEKE</sequence>
<dbReference type="OrthoDB" id="9802676at2"/>
<dbReference type="GO" id="GO:0008835">
    <property type="term" value="F:diaminohydroxyphosphoribosylaminopyrimidine deaminase activity"/>
    <property type="evidence" value="ECO:0007669"/>
    <property type="project" value="TreeGrafter"/>
</dbReference>
<feature type="signal peptide" evidence="3">
    <location>
        <begin position="1"/>
        <end position="22"/>
    </location>
</feature>
<evidence type="ECO:0000313" key="6">
    <source>
        <dbReference type="Proteomes" id="UP000182517"/>
    </source>
</evidence>
<dbReference type="Pfam" id="PF00383">
    <property type="entry name" value="dCMP_cyt_deam_1"/>
    <property type="match status" value="1"/>
</dbReference>
<dbReference type="GO" id="GO:0008270">
    <property type="term" value="F:zinc ion binding"/>
    <property type="evidence" value="ECO:0007669"/>
    <property type="project" value="InterPro"/>
</dbReference>
<evidence type="ECO:0000256" key="1">
    <source>
        <dbReference type="ARBA" id="ARBA00022723"/>
    </source>
</evidence>
<feature type="domain" description="CMP/dCMP-type deaminase" evidence="4">
    <location>
        <begin position="47"/>
        <end position="170"/>
    </location>
</feature>
<dbReference type="SUPFAM" id="SSF53927">
    <property type="entry name" value="Cytidine deaminase-like"/>
    <property type="match status" value="1"/>
</dbReference>
<dbReference type="KEGG" id="pef:A7E78_09690"/>
<accession>A0A1L3GQ83</accession>
<reference evidence="5 6" key="1">
    <citation type="journal article" date="2017" name="Genome Announc.">
        <title>Complete Genome Sequences of Two Acetylene-Fermenting Pelobacter acetylenicus Strains.</title>
        <authorList>
            <person name="Sutton J.M."/>
            <person name="Baesman S.M."/>
            <person name="Fierst J.L."/>
            <person name="Poret-Peterson A.T."/>
            <person name="Oremland R.S."/>
            <person name="Dunlap D.S."/>
            <person name="Akob D.M."/>
        </authorList>
    </citation>
    <scope>NUCLEOTIDE SEQUENCE [LARGE SCALE GENOMIC DNA]</scope>
    <source>
        <strain evidence="5 6">SFB93</strain>
    </source>
</reference>
<dbReference type="InterPro" id="IPR016192">
    <property type="entry name" value="APOBEC/CMP_deaminase_Zn-bd"/>
</dbReference>
<dbReference type="Gene3D" id="3.40.140.10">
    <property type="entry name" value="Cytidine Deaminase, domain 2"/>
    <property type="match status" value="1"/>
</dbReference>
<evidence type="ECO:0000256" key="3">
    <source>
        <dbReference type="SAM" id="SignalP"/>
    </source>
</evidence>
<name>A0A1L3GQ83_9BACT</name>
<organism evidence="5 6">
    <name type="scientific">Syntrophotalea acetylenivorans</name>
    <dbReference type="NCBI Taxonomy" id="1842532"/>
    <lineage>
        <taxon>Bacteria</taxon>
        <taxon>Pseudomonadati</taxon>
        <taxon>Thermodesulfobacteriota</taxon>
        <taxon>Desulfuromonadia</taxon>
        <taxon>Desulfuromonadales</taxon>
        <taxon>Syntrophotaleaceae</taxon>
        <taxon>Syntrophotalea</taxon>
    </lineage>
</organism>
<dbReference type="Proteomes" id="UP000182517">
    <property type="component" value="Chromosome"/>
</dbReference>
<keyword evidence="2" id="KW-0862">Zinc</keyword>
<evidence type="ECO:0000313" key="5">
    <source>
        <dbReference type="EMBL" id="APG28087.1"/>
    </source>
</evidence>
<dbReference type="RefSeq" id="WP_072284047.1">
    <property type="nucleotide sequence ID" value="NZ_CP015519.1"/>
</dbReference>
<evidence type="ECO:0000259" key="4">
    <source>
        <dbReference type="PROSITE" id="PS51747"/>
    </source>
</evidence>
<dbReference type="AlphaFoldDB" id="A0A1L3GQ83"/>
<keyword evidence="3" id="KW-0732">Signal</keyword>
<dbReference type="InterPro" id="IPR016193">
    <property type="entry name" value="Cytidine_deaminase-like"/>
</dbReference>
<dbReference type="EMBL" id="CP015519">
    <property type="protein sequence ID" value="APG28087.1"/>
    <property type="molecule type" value="Genomic_DNA"/>
</dbReference>